<sequence>MHPRCFVMRMANRPVTNAHETQSKRQPGDRRNQISQTGITAPAHLSVSCDGLEGTVSQASTKSDGSQPTAAREQVDSSRVAGLPITPPKSQVVDYMDDEEPPRSLKRKRKPSTMFLPPRTPESSPRSAGTPSSEKAYRKVQSLSLNGPITDAHLTKRSLPRLRSEARKAGAESENDIIATLRHDLDALRSDFESERRAHAELRSSLEEMTHMNDTLRMVIRGDRIYSTEMYTKLQSLRKKLGPLLAKVDTLQEAIGAVKTQFGNHDAPVELIMDFTKNFYQWWIGRLEKRREGGEGHVEDRGAGAQG</sequence>
<reference evidence="2" key="1">
    <citation type="submission" date="2022-11" db="EMBL/GenBank/DDBJ databases">
        <authorList>
            <person name="Petersen C."/>
        </authorList>
    </citation>
    <scope>NUCLEOTIDE SEQUENCE</scope>
    <source>
        <strain evidence="2">IBT 26290</strain>
    </source>
</reference>
<reference evidence="2" key="2">
    <citation type="journal article" date="2023" name="IMA Fungus">
        <title>Comparative genomic study of the Penicillium genus elucidates a diverse pangenome and 15 lateral gene transfer events.</title>
        <authorList>
            <person name="Petersen C."/>
            <person name="Sorensen T."/>
            <person name="Nielsen M.R."/>
            <person name="Sondergaard T.E."/>
            <person name="Sorensen J.L."/>
            <person name="Fitzpatrick D.A."/>
            <person name="Frisvad J.C."/>
            <person name="Nielsen K.L."/>
        </authorList>
    </citation>
    <scope>NUCLEOTIDE SEQUENCE</scope>
    <source>
        <strain evidence="2">IBT 26290</strain>
    </source>
</reference>
<protein>
    <submittedName>
        <fullName evidence="2">Uncharacterized protein</fullName>
    </submittedName>
</protein>
<feature type="region of interest" description="Disordered" evidence="1">
    <location>
        <begin position="55"/>
        <end position="135"/>
    </location>
</feature>
<dbReference type="GeneID" id="81431784"/>
<feature type="compositionally biased region" description="Basic and acidic residues" evidence="1">
    <location>
        <begin position="21"/>
        <end position="32"/>
    </location>
</feature>
<organism evidence="2 3">
    <name type="scientific">Penicillium canariense</name>
    <dbReference type="NCBI Taxonomy" id="189055"/>
    <lineage>
        <taxon>Eukaryota</taxon>
        <taxon>Fungi</taxon>
        <taxon>Dikarya</taxon>
        <taxon>Ascomycota</taxon>
        <taxon>Pezizomycotina</taxon>
        <taxon>Eurotiomycetes</taxon>
        <taxon>Eurotiomycetidae</taxon>
        <taxon>Eurotiales</taxon>
        <taxon>Aspergillaceae</taxon>
        <taxon>Penicillium</taxon>
    </lineage>
</organism>
<comment type="caution">
    <text evidence="2">The sequence shown here is derived from an EMBL/GenBank/DDBJ whole genome shotgun (WGS) entry which is preliminary data.</text>
</comment>
<feature type="region of interest" description="Disordered" evidence="1">
    <location>
        <begin position="13"/>
        <end position="33"/>
    </location>
</feature>
<feature type="compositionally biased region" description="Polar residues" evidence="1">
    <location>
        <begin position="121"/>
        <end position="133"/>
    </location>
</feature>
<dbReference type="RefSeq" id="XP_056538565.1">
    <property type="nucleotide sequence ID" value="XM_056692608.1"/>
</dbReference>
<dbReference type="AlphaFoldDB" id="A0A9W9HKU2"/>
<evidence type="ECO:0000313" key="3">
    <source>
        <dbReference type="Proteomes" id="UP001149163"/>
    </source>
</evidence>
<dbReference type="EMBL" id="JAPQKN010000008">
    <property type="protein sequence ID" value="KAJ5151232.1"/>
    <property type="molecule type" value="Genomic_DNA"/>
</dbReference>
<dbReference type="Proteomes" id="UP001149163">
    <property type="component" value="Unassembled WGS sequence"/>
</dbReference>
<dbReference type="OrthoDB" id="4367362at2759"/>
<proteinExistence type="predicted"/>
<name>A0A9W9HKU2_9EURO</name>
<feature type="compositionally biased region" description="Polar residues" evidence="1">
    <location>
        <begin position="55"/>
        <end position="69"/>
    </location>
</feature>
<evidence type="ECO:0000256" key="1">
    <source>
        <dbReference type="SAM" id="MobiDB-lite"/>
    </source>
</evidence>
<gene>
    <name evidence="2" type="ORF">N7482_010484</name>
</gene>
<evidence type="ECO:0000313" key="2">
    <source>
        <dbReference type="EMBL" id="KAJ5151232.1"/>
    </source>
</evidence>
<accession>A0A9W9HKU2</accession>
<keyword evidence="3" id="KW-1185">Reference proteome</keyword>